<dbReference type="RefSeq" id="WP_256307602.1">
    <property type="nucleotide sequence ID" value="NZ_JANHAW010000002.1"/>
</dbReference>
<organism evidence="2 3">
    <name type="scientific">Halobellus litoreus</name>
    <dbReference type="NCBI Taxonomy" id="755310"/>
    <lineage>
        <taxon>Archaea</taxon>
        <taxon>Methanobacteriati</taxon>
        <taxon>Methanobacteriota</taxon>
        <taxon>Stenosarchaea group</taxon>
        <taxon>Halobacteria</taxon>
        <taxon>Halobacteriales</taxon>
        <taxon>Haloferacaceae</taxon>
        <taxon>Halobellus</taxon>
    </lineage>
</organism>
<keyword evidence="3" id="KW-1185">Reference proteome</keyword>
<evidence type="ECO:0000313" key="3">
    <source>
        <dbReference type="Proteomes" id="UP001597092"/>
    </source>
</evidence>
<accession>A0ABD6DUD5</accession>
<name>A0ABD6DUD5_9EURY</name>
<dbReference type="AlphaFoldDB" id="A0ABD6DUD5"/>
<keyword evidence="1" id="KW-0812">Transmembrane</keyword>
<evidence type="ECO:0000313" key="2">
    <source>
        <dbReference type="EMBL" id="MFD1684924.1"/>
    </source>
</evidence>
<feature type="transmembrane region" description="Helical" evidence="1">
    <location>
        <begin position="76"/>
        <end position="99"/>
    </location>
</feature>
<sequence>MPETDRFRRETDEAGALARTAAALEAAAERWDSRAVFLGAGGAYLLLYLVTVGDLSVASGGAGDLSVRTVDDLSRAFVSLGFFRFDAVAVVSAGPLTYLFSPLNLLVTVVLSTLVGANFALSYLGVVQPRACGLESSTGVLAGVPALLSGAACCGPTILLVIGVQASATVITGFQFLVPVAIAMLVGGLLLVGRQVDPELLAGGGR</sequence>
<protein>
    <submittedName>
        <fullName evidence="2">Uncharacterized protein</fullName>
    </submittedName>
</protein>
<keyword evidence="1" id="KW-0472">Membrane</keyword>
<comment type="caution">
    <text evidence="2">The sequence shown here is derived from an EMBL/GenBank/DDBJ whole genome shotgun (WGS) entry which is preliminary data.</text>
</comment>
<proteinExistence type="predicted"/>
<feature type="transmembrane region" description="Helical" evidence="1">
    <location>
        <begin position="35"/>
        <end position="55"/>
    </location>
</feature>
<reference evidence="2 3" key="1">
    <citation type="journal article" date="2019" name="Int. J. Syst. Evol. Microbiol.">
        <title>The Global Catalogue of Microorganisms (GCM) 10K type strain sequencing project: providing services to taxonomists for standard genome sequencing and annotation.</title>
        <authorList>
            <consortium name="The Broad Institute Genomics Platform"/>
            <consortium name="The Broad Institute Genome Sequencing Center for Infectious Disease"/>
            <person name="Wu L."/>
            <person name="Ma J."/>
        </authorList>
    </citation>
    <scope>NUCLEOTIDE SEQUENCE [LARGE SCALE GENOMIC DNA]</scope>
    <source>
        <strain evidence="2 3">CGMCC 1.10387</strain>
    </source>
</reference>
<feature type="transmembrane region" description="Helical" evidence="1">
    <location>
        <begin position="139"/>
        <end position="164"/>
    </location>
</feature>
<feature type="transmembrane region" description="Helical" evidence="1">
    <location>
        <begin position="105"/>
        <end position="127"/>
    </location>
</feature>
<dbReference type="Proteomes" id="UP001597092">
    <property type="component" value="Unassembled WGS sequence"/>
</dbReference>
<evidence type="ECO:0000256" key="1">
    <source>
        <dbReference type="SAM" id="Phobius"/>
    </source>
</evidence>
<feature type="transmembrane region" description="Helical" evidence="1">
    <location>
        <begin position="170"/>
        <end position="192"/>
    </location>
</feature>
<gene>
    <name evidence="2" type="ORF">ACFSAS_04790</name>
</gene>
<dbReference type="EMBL" id="JBHUDP010000001">
    <property type="protein sequence ID" value="MFD1684924.1"/>
    <property type="molecule type" value="Genomic_DNA"/>
</dbReference>
<keyword evidence="1" id="KW-1133">Transmembrane helix</keyword>